<reference evidence="2 3" key="1">
    <citation type="journal article" date="2016" name="Nat. Commun.">
        <title>Ectomycorrhizal ecology is imprinted in the genome of the dominant symbiotic fungus Cenococcum geophilum.</title>
        <authorList>
            <consortium name="DOE Joint Genome Institute"/>
            <person name="Peter M."/>
            <person name="Kohler A."/>
            <person name="Ohm R.A."/>
            <person name="Kuo A."/>
            <person name="Krutzmann J."/>
            <person name="Morin E."/>
            <person name="Arend M."/>
            <person name="Barry K.W."/>
            <person name="Binder M."/>
            <person name="Choi C."/>
            <person name="Clum A."/>
            <person name="Copeland A."/>
            <person name="Grisel N."/>
            <person name="Haridas S."/>
            <person name="Kipfer T."/>
            <person name="LaButti K."/>
            <person name="Lindquist E."/>
            <person name="Lipzen A."/>
            <person name="Maire R."/>
            <person name="Meier B."/>
            <person name="Mihaltcheva S."/>
            <person name="Molinier V."/>
            <person name="Murat C."/>
            <person name="Poggeler S."/>
            <person name="Quandt C.A."/>
            <person name="Sperisen C."/>
            <person name="Tritt A."/>
            <person name="Tisserant E."/>
            <person name="Crous P.W."/>
            <person name="Henrissat B."/>
            <person name="Nehls U."/>
            <person name="Egli S."/>
            <person name="Spatafora J.W."/>
            <person name="Grigoriev I.V."/>
            <person name="Martin F.M."/>
        </authorList>
    </citation>
    <scope>NUCLEOTIDE SEQUENCE [LARGE SCALE GENOMIC DNA]</scope>
    <source>
        <strain evidence="2 3">CBS 207.34</strain>
    </source>
</reference>
<evidence type="ECO:0000259" key="1">
    <source>
        <dbReference type="Pfam" id="PF25484"/>
    </source>
</evidence>
<organism evidence="2 3">
    <name type="scientific">Glonium stellatum</name>
    <dbReference type="NCBI Taxonomy" id="574774"/>
    <lineage>
        <taxon>Eukaryota</taxon>
        <taxon>Fungi</taxon>
        <taxon>Dikarya</taxon>
        <taxon>Ascomycota</taxon>
        <taxon>Pezizomycotina</taxon>
        <taxon>Dothideomycetes</taxon>
        <taxon>Pleosporomycetidae</taxon>
        <taxon>Gloniales</taxon>
        <taxon>Gloniaceae</taxon>
        <taxon>Glonium</taxon>
    </lineage>
</organism>
<protein>
    <recommendedName>
        <fullName evidence="1">DUF7907 domain-containing protein</fullName>
    </recommendedName>
</protein>
<accession>A0A8E2EVP5</accession>
<proteinExistence type="predicted"/>
<feature type="domain" description="DUF7907" evidence="1">
    <location>
        <begin position="6"/>
        <end position="152"/>
    </location>
</feature>
<dbReference type="AlphaFoldDB" id="A0A8E2EVP5"/>
<evidence type="ECO:0000313" key="3">
    <source>
        <dbReference type="Proteomes" id="UP000250140"/>
    </source>
</evidence>
<dbReference type="EMBL" id="KV750209">
    <property type="protein sequence ID" value="OCL05787.1"/>
    <property type="molecule type" value="Genomic_DNA"/>
</dbReference>
<dbReference type="InterPro" id="IPR057229">
    <property type="entry name" value="DUF7907"/>
</dbReference>
<dbReference type="Proteomes" id="UP000250140">
    <property type="component" value="Unassembled WGS sequence"/>
</dbReference>
<evidence type="ECO:0000313" key="2">
    <source>
        <dbReference type="EMBL" id="OCL05787.1"/>
    </source>
</evidence>
<dbReference type="OrthoDB" id="3518533at2759"/>
<keyword evidence="3" id="KW-1185">Reference proteome</keyword>
<feature type="non-terminal residue" evidence="2">
    <location>
        <position position="154"/>
    </location>
</feature>
<sequence>PSNPSPPLHLNNLYLYASHTGAGLNDPLFTAARASAIPGFLNATDPAGAFQEFDLGNYWPYGFSFVYEPYAGWGAVQVNAGQGNAQGFGFVEVAGESVLVVESGTGEGEEWGGWLVCDWWHNAPQLFWRYNYYTPEDYPAPSSCADVDLVQVLI</sequence>
<dbReference type="Pfam" id="PF25484">
    <property type="entry name" value="DUF7907"/>
    <property type="match status" value="1"/>
</dbReference>
<name>A0A8E2EVP5_9PEZI</name>
<gene>
    <name evidence="2" type="ORF">AOQ84DRAFT_90519</name>
</gene>